<accession>A0AAT9V5M8</accession>
<reference evidence="1" key="1">
    <citation type="journal article" date="2024" name="Can. J. Microbiol.">
        <title>Biological and genomic characteristics of three novel bacteriophages and a phage-plasmid of Klebsiella pneumoniae.</title>
        <authorList>
            <person name="Uskudar-Guclu A."/>
            <person name="Unlu S."/>
            <person name="Salih-Dogan H."/>
            <person name="Yalcin S."/>
            <person name="Basustaoglu A."/>
        </authorList>
    </citation>
    <scope>NUCLEOTIDE SEQUENCE</scope>
</reference>
<organism evidence="1">
    <name type="scientific">Klebsiella phage Kpn02</name>
    <dbReference type="NCBI Taxonomy" id="3044023"/>
    <lineage>
        <taxon>Viruses</taxon>
        <taxon>Duplodnaviria</taxon>
        <taxon>Heunggongvirae</taxon>
        <taxon>Uroviricota</taxon>
        <taxon>Caudoviricetes</taxon>
        <taxon>Demerecviridae</taxon>
        <taxon>Sugarlandvirus</taxon>
    </lineage>
</organism>
<evidence type="ECO:0000313" key="1">
    <source>
        <dbReference type="EMBL" id="WJE88438.1"/>
    </source>
</evidence>
<proteinExistence type="predicted"/>
<name>A0AAT9V5M8_9CAUD</name>
<sequence length="64" mass="7541">MIVFLTSLCKRKSFSFAFNFSNANRSHSYLHFRPPALALRLCANPTMCQAKYYMRMLGYVQIRQ</sequence>
<protein>
    <submittedName>
        <fullName evidence="1">Uncharacterized protein</fullName>
    </submittedName>
</protein>
<dbReference type="EMBL" id="OQ790079">
    <property type="protein sequence ID" value="WJE88438.1"/>
    <property type="molecule type" value="Genomic_DNA"/>
</dbReference>